<evidence type="ECO:0000256" key="1">
    <source>
        <dbReference type="SAM" id="MobiDB-lite"/>
    </source>
</evidence>
<protein>
    <submittedName>
        <fullName evidence="2">Uncharacterized protein</fullName>
    </submittedName>
</protein>
<accession>A0ABY8AXR2</accession>
<reference evidence="2 3" key="1">
    <citation type="submission" date="2023-02" db="EMBL/GenBank/DDBJ databases">
        <title>Genome Sequence of L. cardiaca H63T.</title>
        <authorList>
            <person name="Lopez A.E."/>
            <person name="Cianciotto N.P."/>
        </authorList>
    </citation>
    <scope>NUCLEOTIDE SEQUENCE [LARGE SCALE GENOMIC DNA]</scope>
    <source>
        <strain evidence="2 3">H63</strain>
    </source>
</reference>
<dbReference type="RefSeq" id="WP_275090341.1">
    <property type="nucleotide sequence ID" value="NZ_CP119078.1"/>
</dbReference>
<proteinExistence type="predicted"/>
<evidence type="ECO:0000313" key="3">
    <source>
        <dbReference type="Proteomes" id="UP001222087"/>
    </source>
</evidence>
<feature type="region of interest" description="Disordered" evidence="1">
    <location>
        <begin position="1"/>
        <end position="43"/>
    </location>
</feature>
<dbReference type="EMBL" id="CP119078">
    <property type="protein sequence ID" value="WED44521.1"/>
    <property type="molecule type" value="Genomic_DNA"/>
</dbReference>
<sequence>MVSDNKNVALPVDSQSFTANNDPAANERKQRSTGTPRQNGAFKLKSTLVVETESSVFQCNSN</sequence>
<keyword evidence="3" id="KW-1185">Reference proteome</keyword>
<evidence type="ECO:0000313" key="2">
    <source>
        <dbReference type="EMBL" id="WED44521.1"/>
    </source>
</evidence>
<gene>
    <name evidence="2" type="ORF">PXX05_06970</name>
</gene>
<feature type="compositionally biased region" description="Polar residues" evidence="1">
    <location>
        <begin position="13"/>
        <end position="23"/>
    </location>
</feature>
<name>A0ABY8AXR2_9GAMM</name>
<dbReference type="Proteomes" id="UP001222087">
    <property type="component" value="Chromosome"/>
</dbReference>
<organism evidence="2 3">
    <name type="scientific">Legionella cardiaca</name>
    <dbReference type="NCBI Taxonomy" id="1071983"/>
    <lineage>
        <taxon>Bacteria</taxon>
        <taxon>Pseudomonadati</taxon>
        <taxon>Pseudomonadota</taxon>
        <taxon>Gammaproteobacteria</taxon>
        <taxon>Legionellales</taxon>
        <taxon>Legionellaceae</taxon>
        <taxon>Legionella</taxon>
    </lineage>
</organism>